<comment type="caution">
    <text evidence="1">The sequence shown here is derived from an EMBL/GenBank/DDBJ whole genome shotgun (WGS) entry which is preliminary data.</text>
</comment>
<dbReference type="Proteomes" id="UP001331761">
    <property type="component" value="Unassembled WGS sequence"/>
</dbReference>
<organism evidence="1 2">
    <name type="scientific">Trichostrongylus colubriformis</name>
    <name type="common">Black scour worm</name>
    <dbReference type="NCBI Taxonomy" id="6319"/>
    <lineage>
        <taxon>Eukaryota</taxon>
        <taxon>Metazoa</taxon>
        <taxon>Ecdysozoa</taxon>
        <taxon>Nematoda</taxon>
        <taxon>Chromadorea</taxon>
        <taxon>Rhabditida</taxon>
        <taxon>Rhabditina</taxon>
        <taxon>Rhabditomorpha</taxon>
        <taxon>Strongyloidea</taxon>
        <taxon>Trichostrongylidae</taxon>
        <taxon>Trichostrongylus</taxon>
    </lineage>
</organism>
<evidence type="ECO:0000313" key="1">
    <source>
        <dbReference type="EMBL" id="KAK5965642.1"/>
    </source>
</evidence>
<dbReference type="AlphaFoldDB" id="A0AAN8IE29"/>
<sequence>MWRLTASKNTKTVQHSSIGLISDSYCSIFGFTPVSDRINARFARRHSQHPQSFALICDNTVVRNRLSVRTVESRSRLMLLTIATFDAIMMLGKPELTSFAHLFYRH</sequence>
<proteinExistence type="predicted"/>
<protein>
    <submittedName>
        <fullName evidence="1">Uncharacterized protein</fullName>
    </submittedName>
</protein>
<dbReference type="EMBL" id="WIXE01024403">
    <property type="protein sequence ID" value="KAK5965642.1"/>
    <property type="molecule type" value="Genomic_DNA"/>
</dbReference>
<reference evidence="1 2" key="1">
    <citation type="submission" date="2019-10" db="EMBL/GenBank/DDBJ databases">
        <title>Assembly and Annotation for the nematode Trichostrongylus colubriformis.</title>
        <authorList>
            <person name="Martin J."/>
        </authorList>
    </citation>
    <scope>NUCLEOTIDE SEQUENCE [LARGE SCALE GENOMIC DNA]</scope>
    <source>
        <strain evidence="1">G859</strain>
        <tissue evidence="1">Whole worm</tissue>
    </source>
</reference>
<evidence type="ECO:0000313" key="2">
    <source>
        <dbReference type="Proteomes" id="UP001331761"/>
    </source>
</evidence>
<gene>
    <name evidence="1" type="ORF">GCK32_022153</name>
</gene>
<accession>A0AAN8IE29</accession>
<name>A0AAN8IE29_TRICO</name>
<keyword evidence="2" id="KW-1185">Reference proteome</keyword>